<accession>B3RR00</accession>
<evidence type="ECO:0000256" key="3">
    <source>
        <dbReference type="ARBA" id="ARBA00023242"/>
    </source>
</evidence>
<sequence length="178" mass="20372">MIDLVDSYRKIKEGNVELQATSPTDIVVSNGSKIRSVVERCLTSLQDQANDTIKLQASGKNITKTISCAEILKRKRQGLYQRNEIYYQLSEDIWEPQKEGLENLKVKRHIPAMTITLSKNAMDVKLSGYQGPSNIMEVRRDHPSRGGRRGRGGNHPRRGTNNRRRNVNEIYKTPNFNY</sequence>
<dbReference type="GeneID" id="6751468"/>
<evidence type="ECO:0000256" key="4">
    <source>
        <dbReference type="SAM" id="MobiDB-lite"/>
    </source>
</evidence>
<dbReference type="FunCoup" id="B3RR00">
    <property type="interactions" value="1064"/>
</dbReference>
<dbReference type="AlphaFoldDB" id="B3RR00"/>
<dbReference type="SUPFAM" id="SSF82704">
    <property type="entry name" value="AlbA-like"/>
    <property type="match status" value="1"/>
</dbReference>
<protein>
    <recommendedName>
        <fullName evidence="5">DNA/RNA-binding protein Alba-like domain-containing protein</fullName>
    </recommendedName>
</protein>
<feature type="region of interest" description="Disordered" evidence="4">
    <location>
        <begin position="134"/>
        <end position="178"/>
    </location>
</feature>
<dbReference type="Proteomes" id="UP000009022">
    <property type="component" value="Unassembled WGS sequence"/>
</dbReference>
<dbReference type="STRING" id="10228.B3RR00"/>
<keyword evidence="3" id="KW-0539">Nucleus</keyword>
<comment type="subcellular location">
    <subcellularLocation>
        <location evidence="1">Nucleus</location>
    </subcellularLocation>
</comment>
<dbReference type="PANTHER" id="PTHR13516:SF4">
    <property type="entry name" value="FI09323P"/>
    <property type="match status" value="1"/>
</dbReference>
<dbReference type="GO" id="GO:0005634">
    <property type="term" value="C:nucleus"/>
    <property type="evidence" value="ECO:0007669"/>
    <property type="project" value="UniProtKB-SubCell"/>
</dbReference>
<dbReference type="KEGG" id="tad:TRIADDRAFT_54060"/>
<dbReference type="InterPro" id="IPR051958">
    <property type="entry name" value="Alba-like_NAB"/>
</dbReference>
<gene>
    <name evidence="6" type="ORF">TRIADDRAFT_54060</name>
</gene>
<proteinExistence type="inferred from homology"/>
<dbReference type="Pfam" id="PF01918">
    <property type="entry name" value="Alba"/>
    <property type="match status" value="1"/>
</dbReference>
<dbReference type="RefSeq" id="XP_002110787.1">
    <property type="nucleotide sequence ID" value="XM_002110751.1"/>
</dbReference>
<evidence type="ECO:0000313" key="7">
    <source>
        <dbReference type="Proteomes" id="UP000009022"/>
    </source>
</evidence>
<evidence type="ECO:0000256" key="1">
    <source>
        <dbReference type="ARBA" id="ARBA00004123"/>
    </source>
</evidence>
<evidence type="ECO:0000313" key="6">
    <source>
        <dbReference type="EMBL" id="EDV26791.1"/>
    </source>
</evidence>
<reference evidence="6 7" key="1">
    <citation type="journal article" date="2008" name="Nature">
        <title>The Trichoplax genome and the nature of placozoans.</title>
        <authorList>
            <person name="Srivastava M."/>
            <person name="Begovic E."/>
            <person name="Chapman J."/>
            <person name="Putnam N.H."/>
            <person name="Hellsten U."/>
            <person name="Kawashima T."/>
            <person name="Kuo A."/>
            <person name="Mitros T."/>
            <person name="Salamov A."/>
            <person name="Carpenter M.L."/>
            <person name="Signorovitch A.Y."/>
            <person name="Moreno M.A."/>
            <person name="Kamm K."/>
            <person name="Grimwood J."/>
            <person name="Schmutz J."/>
            <person name="Shapiro H."/>
            <person name="Grigoriev I.V."/>
            <person name="Buss L.W."/>
            <person name="Schierwater B."/>
            <person name="Dellaporta S.L."/>
            <person name="Rokhsar D.S."/>
        </authorList>
    </citation>
    <scope>NUCLEOTIDE SEQUENCE [LARGE SCALE GENOMIC DNA]</scope>
    <source>
        <strain evidence="6 7">Grell-BS-1999</strain>
    </source>
</reference>
<dbReference type="CTD" id="6751468"/>
<evidence type="ECO:0000256" key="2">
    <source>
        <dbReference type="ARBA" id="ARBA00008018"/>
    </source>
</evidence>
<dbReference type="OMA" id="DNYAMEE"/>
<name>B3RR00_TRIAD</name>
<keyword evidence="7" id="KW-1185">Reference proteome</keyword>
<feature type="compositionally biased region" description="Basic residues" evidence="4">
    <location>
        <begin position="145"/>
        <end position="165"/>
    </location>
</feature>
<dbReference type="GO" id="GO:0001682">
    <property type="term" value="P:tRNA 5'-leader removal"/>
    <property type="evidence" value="ECO:0000318"/>
    <property type="project" value="GO_Central"/>
</dbReference>
<organism evidence="6 7">
    <name type="scientific">Trichoplax adhaerens</name>
    <name type="common">Trichoplax reptans</name>
    <dbReference type="NCBI Taxonomy" id="10228"/>
    <lineage>
        <taxon>Eukaryota</taxon>
        <taxon>Metazoa</taxon>
        <taxon>Placozoa</taxon>
        <taxon>Uniplacotomia</taxon>
        <taxon>Trichoplacea</taxon>
        <taxon>Trichoplacidae</taxon>
        <taxon>Trichoplax</taxon>
    </lineage>
</organism>
<dbReference type="HOGENOM" id="CLU_096311_0_0_1"/>
<dbReference type="InParanoid" id="B3RR00"/>
<dbReference type="PhylomeDB" id="B3RR00"/>
<dbReference type="OrthoDB" id="424402at2759"/>
<dbReference type="GO" id="GO:0000172">
    <property type="term" value="C:ribonuclease MRP complex"/>
    <property type="evidence" value="ECO:0000318"/>
    <property type="project" value="GO_Central"/>
</dbReference>
<dbReference type="Gene3D" id="3.30.110.20">
    <property type="entry name" value="Alba-like domain"/>
    <property type="match status" value="1"/>
</dbReference>
<dbReference type="InterPro" id="IPR036882">
    <property type="entry name" value="Alba-like_dom_sf"/>
</dbReference>
<evidence type="ECO:0000259" key="5">
    <source>
        <dbReference type="Pfam" id="PF01918"/>
    </source>
</evidence>
<feature type="domain" description="DNA/RNA-binding protein Alba-like" evidence="5">
    <location>
        <begin position="25"/>
        <end position="87"/>
    </location>
</feature>
<dbReference type="InterPro" id="IPR002775">
    <property type="entry name" value="DNA/RNA-bd_Alba-like"/>
</dbReference>
<dbReference type="GO" id="GO:0003723">
    <property type="term" value="F:RNA binding"/>
    <property type="evidence" value="ECO:0000318"/>
    <property type="project" value="GO_Central"/>
</dbReference>
<dbReference type="eggNOG" id="KOG2567">
    <property type="taxonomic scope" value="Eukaryota"/>
</dbReference>
<dbReference type="PANTHER" id="PTHR13516">
    <property type="entry name" value="RIBONUCLEASE P SUBUNIT P25"/>
    <property type="match status" value="1"/>
</dbReference>
<comment type="similarity">
    <text evidence="2">Belongs to the histone-like Alba family.</text>
</comment>
<dbReference type="EMBL" id="DS985243">
    <property type="protein sequence ID" value="EDV26791.1"/>
    <property type="molecule type" value="Genomic_DNA"/>
</dbReference>